<sequence>MGLRQQVFFFIPSIAIMLISYQGYPMATRYLRYKKEELTKWGGDYWHVIME</sequence>
<keyword evidence="3" id="KW-1185">Reference proteome</keyword>
<name>A0ABT8KHY5_9BACT</name>
<evidence type="ECO:0000256" key="1">
    <source>
        <dbReference type="SAM" id="Phobius"/>
    </source>
</evidence>
<organism evidence="2 3">
    <name type="scientific">Splendidivirga corallicola</name>
    <dbReference type="NCBI Taxonomy" id="3051826"/>
    <lineage>
        <taxon>Bacteria</taxon>
        <taxon>Pseudomonadati</taxon>
        <taxon>Bacteroidota</taxon>
        <taxon>Cytophagia</taxon>
        <taxon>Cytophagales</taxon>
        <taxon>Splendidivirgaceae</taxon>
        <taxon>Splendidivirga</taxon>
    </lineage>
</organism>
<keyword evidence="1" id="KW-0812">Transmembrane</keyword>
<dbReference type="EMBL" id="JAUJEA010000001">
    <property type="protein sequence ID" value="MDN5199859.1"/>
    <property type="molecule type" value="Genomic_DNA"/>
</dbReference>
<comment type="caution">
    <text evidence="2">The sequence shown here is derived from an EMBL/GenBank/DDBJ whole genome shotgun (WGS) entry which is preliminary data.</text>
</comment>
<evidence type="ECO:0000313" key="2">
    <source>
        <dbReference type="EMBL" id="MDN5199859.1"/>
    </source>
</evidence>
<keyword evidence="1" id="KW-1133">Transmembrane helix</keyword>
<evidence type="ECO:0000313" key="3">
    <source>
        <dbReference type="Proteomes" id="UP001172082"/>
    </source>
</evidence>
<reference evidence="2" key="1">
    <citation type="submission" date="2023-06" db="EMBL/GenBank/DDBJ databases">
        <title>Genomic of Parafulvivirga corallium.</title>
        <authorList>
            <person name="Wang G."/>
        </authorList>
    </citation>
    <scope>NUCLEOTIDE SEQUENCE</scope>
    <source>
        <strain evidence="2">BMA10</strain>
    </source>
</reference>
<accession>A0ABT8KHY5</accession>
<protein>
    <submittedName>
        <fullName evidence="2">Uncharacterized protein</fullName>
    </submittedName>
</protein>
<feature type="transmembrane region" description="Helical" evidence="1">
    <location>
        <begin position="6"/>
        <end position="24"/>
    </location>
</feature>
<dbReference type="Proteomes" id="UP001172082">
    <property type="component" value="Unassembled WGS sequence"/>
</dbReference>
<gene>
    <name evidence="2" type="ORF">QQ008_00755</name>
</gene>
<proteinExistence type="predicted"/>
<keyword evidence="1" id="KW-0472">Membrane</keyword>